<reference evidence="1" key="1">
    <citation type="submission" date="2014-09" db="EMBL/GenBank/DDBJ databases">
        <authorList>
            <person name="Magalhaes I.L.F."/>
            <person name="Oliveira U."/>
            <person name="Santos F.R."/>
            <person name="Vidigal T.H.D.A."/>
            <person name="Brescovit A.D."/>
            <person name="Santos A.J."/>
        </authorList>
    </citation>
    <scope>NUCLEOTIDE SEQUENCE</scope>
    <source>
        <tissue evidence="1">Shoot tissue taken approximately 20 cm above the soil surface</tissue>
    </source>
</reference>
<protein>
    <submittedName>
        <fullName evidence="1">Uncharacterized protein</fullName>
    </submittedName>
</protein>
<proteinExistence type="predicted"/>
<organism evidence="1">
    <name type="scientific">Arundo donax</name>
    <name type="common">Giant reed</name>
    <name type="synonym">Donax arundinaceus</name>
    <dbReference type="NCBI Taxonomy" id="35708"/>
    <lineage>
        <taxon>Eukaryota</taxon>
        <taxon>Viridiplantae</taxon>
        <taxon>Streptophyta</taxon>
        <taxon>Embryophyta</taxon>
        <taxon>Tracheophyta</taxon>
        <taxon>Spermatophyta</taxon>
        <taxon>Magnoliopsida</taxon>
        <taxon>Liliopsida</taxon>
        <taxon>Poales</taxon>
        <taxon>Poaceae</taxon>
        <taxon>PACMAD clade</taxon>
        <taxon>Arundinoideae</taxon>
        <taxon>Arundineae</taxon>
        <taxon>Arundo</taxon>
    </lineage>
</organism>
<dbReference type="EMBL" id="GBRH01161365">
    <property type="protein sequence ID" value="JAE36531.1"/>
    <property type="molecule type" value="Transcribed_RNA"/>
</dbReference>
<evidence type="ECO:0000313" key="1">
    <source>
        <dbReference type="EMBL" id="JAE36531.1"/>
    </source>
</evidence>
<reference evidence="1" key="2">
    <citation type="journal article" date="2015" name="Data Brief">
        <title>Shoot transcriptome of the giant reed, Arundo donax.</title>
        <authorList>
            <person name="Barrero R.A."/>
            <person name="Guerrero F.D."/>
            <person name="Moolhuijzen P."/>
            <person name="Goolsby J.A."/>
            <person name="Tidwell J."/>
            <person name="Bellgard S.E."/>
            <person name="Bellgard M.I."/>
        </authorList>
    </citation>
    <scope>NUCLEOTIDE SEQUENCE</scope>
    <source>
        <tissue evidence="1">Shoot tissue taken approximately 20 cm above the soil surface</tissue>
    </source>
</reference>
<sequence>MINTNYESYQQCSTARNSQKGQFKYVFLLRGFKSLAIPKIHREILLFQPSPLKYL</sequence>
<accession>A0A0A9HNS5</accession>
<dbReference type="AlphaFoldDB" id="A0A0A9HNS5"/>
<name>A0A0A9HNS5_ARUDO</name>